<dbReference type="InterPro" id="IPR050463">
    <property type="entry name" value="Gfo/Idh/MocA_oxidrdct_glycsds"/>
</dbReference>
<evidence type="ECO:0000313" key="2">
    <source>
        <dbReference type="EMBL" id="SDG86700.1"/>
    </source>
</evidence>
<evidence type="ECO:0000313" key="3">
    <source>
        <dbReference type="Proteomes" id="UP000199495"/>
    </source>
</evidence>
<dbReference type="PANTHER" id="PTHR43818:SF7">
    <property type="entry name" value="DEHYDROGENASE"/>
    <property type="match status" value="1"/>
</dbReference>
<dbReference type="STRING" id="440168.SAMN04487974_11080"/>
<dbReference type="Proteomes" id="UP000199495">
    <property type="component" value="Unassembled WGS sequence"/>
</dbReference>
<name>A0A1G7XSK6_9HYPH</name>
<dbReference type="InterPro" id="IPR036291">
    <property type="entry name" value="NAD(P)-bd_dom_sf"/>
</dbReference>
<organism evidence="2 3">
    <name type="scientific">Pelagibacterium luteolum</name>
    <dbReference type="NCBI Taxonomy" id="440168"/>
    <lineage>
        <taxon>Bacteria</taxon>
        <taxon>Pseudomonadati</taxon>
        <taxon>Pseudomonadota</taxon>
        <taxon>Alphaproteobacteria</taxon>
        <taxon>Hyphomicrobiales</taxon>
        <taxon>Devosiaceae</taxon>
        <taxon>Pelagibacterium</taxon>
    </lineage>
</organism>
<dbReference type="GO" id="GO:0000166">
    <property type="term" value="F:nucleotide binding"/>
    <property type="evidence" value="ECO:0007669"/>
    <property type="project" value="InterPro"/>
</dbReference>
<dbReference type="Pfam" id="PF01408">
    <property type="entry name" value="GFO_IDH_MocA"/>
    <property type="match status" value="1"/>
</dbReference>
<proteinExistence type="predicted"/>
<reference evidence="2 3" key="1">
    <citation type="submission" date="2016-10" db="EMBL/GenBank/DDBJ databases">
        <authorList>
            <person name="de Groot N.N."/>
        </authorList>
    </citation>
    <scope>NUCLEOTIDE SEQUENCE [LARGE SCALE GENOMIC DNA]</scope>
    <source>
        <strain evidence="2 3">CGMCC 1.10267</strain>
    </source>
</reference>
<feature type="domain" description="Gfo/Idh/MocA-like oxidoreductase N-terminal" evidence="1">
    <location>
        <begin position="4"/>
        <end position="113"/>
    </location>
</feature>
<evidence type="ECO:0000259" key="1">
    <source>
        <dbReference type="Pfam" id="PF01408"/>
    </source>
</evidence>
<dbReference type="OrthoDB" id="9813657at2"/>
<sequence length="307" mass="33108">MAHKIAILGLGKIARDQHLPSIEKNPDFELAAIVSRNADLDGVEHFTALNDMLAARPDIGTIALCTPPQVRFELAVAALKAGRHVLLEKPPGATVAEVEALKALAREQGVTLFATWHSRYAQGVEPARTFLADKTVKSAEIIWREDVRRWHPGQDWIWQPGGMGVFDPGINALSILTHILPAPVHVVGASLEVPRNRQTPIGAKIAFKSATGHPVSADFDWRQEGPQTWDITVKTDAGTVTLSSGGAVLAIDGATQLSADDTEYDGIYAHFAALLAAGESDVDISPLQLVADAYMLGEIRHVDDFIE</sequence>
<dbReference type="InterPro" id="IPR000683">
    <property type="entry name" value="Gfo/Idh/MocA-like_OxRdtase_N"/>
</dbReference>
<dbReference type="RefSeq" id="WP_090597509.1">
    <property type="nucleotide sequence ID" value="NZ_FNCS01000010.1"/>
</dbReference>
<accession>A0A1G7XSK6</accession>
<dbReference type="SUPFAM" id="SSF51735">
    <property type="entry name" value="NAD(P)-binding Rossmann-fold domains"/>
    <property type="match status" value="1"/>
</dbReference>
<keyword evidence="3" id="KW-1185">Reference proteome</keyword>
<dbReference type="EMBL" id="FNCS01000010">
    <property type="protein sequence ID" value="SDG86700.1"/>
    <property type="molecule type" value="Genomic_DNA"/>
</dbReference>
<protein>
    <submittedName>
        <fullName evidence="2">D-galactose 1-dehydrogenase</fullName>
    </submittedName>
</protein>
<dbReference type="PANTHER" id="PTHR43818">
    <property type="entry name" value="BCDNA.GH03377"/>
    <property type="match status" value="1"/>
</dbReference>
<dbReference type="Gene3D" id="3.40.50.720">
    <property type="entry name" value="NAD(P)-binding Rossmann-like Domain"/>
    <property type="match status" value="1"/>
</dbReference>
<gene>
    <name evidence="2" type="ORF">SAMN04487974_11080</name>
</gene>
<dbReference type="Gene3D" id="3.30.360.10">
    <property type="entry name" value="Dihydrodipicolinate Reductase, domain 2"/>
    <property type="match status" value="1"/>
</dbReference>
<dbReference type="AlphaFoldDB" id="A0A1G7XSK6"/>